<dbReference type="GO" id="GO:0004526">
    <property type="term" value="F:ribonuclease P activity"/>
    <property type="evidence" value="ECO:0007669"/>
    <property type="project" value="TreeGrafter"/>
</dbReference>
<feature type="region of interest" description="Disordered" evidence="1">
    <location>
        <begin position="1"/>
        <end position="32"/>
    </location>
</feature>
<dbReference type="PANTHER" id="PTHR28173">
    <property type="entry name" value="RIBONUCLEASES P/MRP PROTEIN SUBUNIT POP8"/>
    <property type="match status" value="1"/>
</dbReference>
<dbReference type="GO" id="GO:0008033">
    <property type="term" value="P:tRNA processing"/>
    <property type="evidence" value="ECO:0007669"/>
    <property type="project" value="InterPro"/>
</dbReference>
<comment type="caution">
    <text evidence="3">The sequence shown here is derived from an EMBL/GenBank/DDBJ whole genome shotgun (WGS) entry which is preliminary data.</text>
</comment>
<dbReference type="EMBL" id="JAACFV010000053">
    <property type="protein sequence ID" value="KAF7508485.1"/>
    <property type="molecule type" value="Genomic_DNA"/>
</dbReference>
<evidence type="ECO:0000256" key="1">
    <source>
        <dbReference type="SAM" id="MobiDB-lite"/>
    </source>
</evidence>
<dbReference type="InterPro" id="IPR049128">
    <property type="entry name" value="Pop8-like_dom"/>
</dbReference>
<protein>
    <recommendedName>
        <fullName evidence="2">Ribonucleases P/MRP subunit Pop8-like domain-containing protein</fullName>
    </recommendedName>
</protein>
<evidence type="ECO:0000313" key="4">
    <source>
        <dbReference type="Proteomes" id="UP000606974"/>
    </source>
</evidence>
<feature type="compositionally biased region" description="Low complexity" evidence="1">
    <location>
        <begin position="62"/>
        <end position="71"/>
    </location>
</feature>
<reference evidence="3" key="1">
    <citation type="submission" date="2020-02" db="EMBL/GenBank/DDBJ databases">
        <authorList>
            <person name="Palmer J.M."/>
        </authorList>
    </citation>
    <scope>NUCLEOTIDE SEQUENCE</scope>
    <source>
        <strain evidence="3">EPUS1.4</strain>
        <tissue evidence="3">Thallus</tissue>
    </source>
</reference>
<keyword evidence="4" id="KW-1185">Reference proteome</keyword>
<dbReference type="Pfam" id="PF20976">
    <property type="entry name" value="Pop8"/>
    <property type="match status" value="1"/>
</dbReference>
<proteinExistence type="predicted"/>
<feature type="region of interest" description="Disordered" evidence="1">
    <location>
        <begin position="48"/>
        <end position="71"/>
    </location>
</feature>
<dbReference type="InterPro" id="IPR020347">
    <property type="entry name" value="Pop8"/>
</dbReference>
<name>A0A8H7AG25_9EURO</name>
<dbReference type="GO" id="GO:0005655">
    <property type="term" value="C:nucleolar ribonuclease P complex"/>
    <property type="evidence" value="ECO:0007669"/>
    <property type="project" value="InterPro"/>
</dbReference>
<gene>
    <name evidence="3" type="ORF">GJ744_009198</name>
</gene>
<sequence length="203" mass="21417">MTSTSPSSQPKTPRRSSSSSSSSSKPKQETIAITHTIRPLPYTYMHLSLSQPASPGRTPYRPSSSSTSTPPAAAAAALDMLTAHTALQSALTRFLGLHGSAISIDMLHVATTTTAPTDREEEETRRRGRGWEVVGEFWVRVAREDGDQVVAALSGWVGREGQVLRVKARGQWLGGLVGGGAGRDRTMCGVKGGGGAGWGKIGF</sequence>
<evidence type="ECO:0000259" key="2">
    <source>
        <dbReference type="Pfam" id="PF20976"/>
    </source>
</evidence>
<evidence type="ECO:0000313" key="3">
    <source>
        <dbReference type="EMBL" id="KAF7508485.1"/>
    </source>
</evidence>
<accession>A0A8H7AG25</accession>
<dbReference type="Proteomes" id="UP000606974">
    <property type="component" value="Unassembled WGS sequence"/>
</dbReference>
<dbReference type="GO" id="GO:0000172">
    <property type="term" value="C:ribonuclease MRP complex"/>
    <property type="evidence" value="ECO:0007669"/>
    <property type="project" value="InterPro"/>
</dbReference>
<feature type="compositionally biased region" description="Low complexity" evidence="1">
    <location>
        <begin position="1"/>
        <end position="25"/>
    </location>
</feature>
<dbReference type="OrthoDB" id="5530243at2759"/>
<dbReference type="GO" id="GO:0034965">
    <property type="term" value="P:intronic box C/D snoRNA processing"/>
    <property type="evidence" value="ECO:0007669"/>
    <property type="project" value="TreeGrafter"/>
</dbReference>
<dbReference type="GO" id="GO:0000294">
    <property type="term" value="P:nuclear-transcribed mRNA catabolic process, RNase MRP-dependent"/>
    <property type="evidence" value="ECO:0007669"/>
    <property type="project" value="TreeGrafter"/>
</dbReference>
<organism evidence="3 4">
    <name type="scientific">Endocarpon pusillum</name>
    <dbReference type="NCBI Taxonomy" id="364733"/>
    <lineage>
        <taxon>Eukaryota</taxon>
        <taxon>Fungi</taxon>
        <taxon>Dikarya</taxon>
        <taxon>Ascomycota</taxon>
        <taxon>Pezizomycotina</taxon>
        <taxon>Eurotiomycetes</taxon>
        <taxon>Chaetothyriomycetidae</taxon>
        <taxon>Verrucariales</taxon>
        <taxon>Verrucariaceae</taxon>
        <taxon>Endocarpon</taxon>
    </lineage>
</organism>
<dbReference type="GO" id="GO:0000171">
    <property type="term" value="F:ribonuclease MRP activity"/>
    <property type="evidence" value="ECO:0007669"/>
    <property type="project" value="TreeGrafter"/>
</dbReference>
<dbReference type="AlphaFoldDB" id="A0A8H7AG25"/>
<feature type="domain" description="Ribonucleases P/MRP subunit Pop8-like" evidence="2">
    <location>
        <begin position="69"/>
        <end position="112"/>
    </location>
</feature>
<dbReference type="PANTHER" id="PTHR28173:SF1">
    <property type="entry name" value="RIBONUCLEASES P_MRP PROTEIN SUBUNIT POP8"/>
    <property type="match status" value="1"/>
</dbReference>